<name>A0A6B0GXJ8_9EURY</name>
<keyword evidence="2" id="KW-1185">Reference proteome</keyword>
<dbReference type="OrthoDB" id="268322at2157"/>
<comment type="caution">
    <text evidence="1">The sequence shown here is derived from an EMBL/GenBank/DDBJ whole genome shotgun (WGS) entry which is preliminary data.</text>
</comment>
<evidence type="ECO:0000313" key="2">
    <source>
        <dbReference type="Proteomes" id="UP000451471"/>
    </source>
</evidence>
<dbReference type="RefSeq" id="WP_158206510.1">
    <property type="nucleotide sequence ID" value="NZ_WSZK01000042.1"/>
</dbReference>
<accession>A0A6B0GXJ8</accession>
<dbReference type="Proteomes" id="UP000451471">
    <property type="component" value="Unassembled WGS sequence"/>
</dbReference>
<dbReference type="InterPro" id="IPR056231">
    <property type="entry name" value="VNG_1110C-like"/>
</dbReference>
<sequence length="82" mass="9141">MSDAARYRDSTQIILPSDAIEDLRTDLGREFTLTFVDGEATRGSSRDRVGTDDRDDTVRIIGSPAEIKDASEWLTRHGVFVP</sequence>
<dbReference type="AlphaFoldDB" id="A0A6B0GXJ8"/>
<evidence type="ECO:0000313" key="1">
    <source>
        <dbReference type="EMBL" id="MWG36865.1"/>
    </source>
</evidence>
<reference evidence="1 2" key="1">
    <citation type="submission" date="2019-12" db="EMBL/GenBank/DDBJ databases">
        <title>Halocatena pleomorpha gen. nov. sp. nov., an extremely halophilic archaeon of family Halobacteriaceae isolated from saltpan soil.</title>
        <authorList>
            <person name="Pal Y."/>
            <person name="Verma A."/>
            <person name="Krishnamurthi S."/>
            <person name="Kumar P."/>
        </authorList>
    </citation>
    <scope>NUCLEOTIDE SEQUENCE [LARGE SCALE GENOMIC DNA]</scope>
    <source>
        <strain evidence="1 2">JCM 16495</strain>
    </source>
</reference>
<proteinExistence type="predicted"/>
<dbReference type="EMBL" id="WSZK01000042">
    <property type="protein sequence ID" value="MWG36865.1"/>
    <property type="molecule type" value="Genomic_DNA"/>
</dbReference>
<protein>
    <submittedName>
        <fullName evidence="1">Uncharacterized protein</fullName>
    </submittedName>
</protein>
<dbReference type="Pfam" id="PF24397">
    <property type="entry name" value="VNG_1110C"/>
    <property type="match status" value="2"/>
</dbReference>
<organism evidence="1 2">
    <name type="scientific">Halomarina oriensis</name>
    <dbReference type="NCBI Taxonomy" id="671145"/>
    <lineage>
        <taxon>Archaea</taxon>
        <taxon>Methanobacteriati</taxon>
        <taxon>Methanobacteriota</taxon>
        <taxon>Stenosarchaea group</taxon>
        <taxon>Halobacteria</taxon>
        <taxon>Halobacteriales</taxon>
        <taxon>Natronomonadaceae</taxon>
        <taxon>Halomarina</taxon>
    </lineage>
</organism>
<gene>
    <name evidence="1" type="ORF">GQS65_20655</name>
</gene>